<dbReference type="Pfam" id="PF00849">
    <property type="entry name" value="PseudoU_synth_2"/>
    <property type="match status" value="1"/>
</dbReference>
<proteinExistence type="inferred from homology"/>
<dbReference type="eggNOG" id="COG0564">
    <property type="taxonomic scope" value="Bacteria"/>
</dbReference>
<keyword evidence="10" id="KW-1185">Reference proteome</keyword>
<accession>V8CEE1</accession>
<dbReference type="InterPro" id="IPR006224">
    <property type="entry name" value="PsdUridine_synth_RluA-like_CS"/>
</dbReference>
<dbReference type="Pfam" id="PF01479">
    <property type="entry name" value="S4"/>
    <property type="match status" value="1"/>
</dbReference>
<dbReference type="SUPFAM" id="SSF55174">
    <property type="entry name" value="Alpha-L RNA-binding motif"/>
    <property type="match status" value="1"/>
</dbReference>
<dbReference type="InterPro" id="IPR020103">
    <property type="entry name" value="PsdUridine_synth_cat_dom_sf"/>
</dbReference>
<sequence length="435" mass="49023">MQIFLQNELDSKATTHTKIAQNKDKISDEIDKSDKIRLDEYLTKSLNTSKSQVLNLIKKGLVSLNNKPCKKGGILLKENDKIHIKKQDSTPDCATTDFSTIDSIGESAKSTDFTLSNAANPSATKPRPKSSQHQNIHIERIYENSDFMILSKTPFLCVHSAPSLKEPTLVDWLKENNIMLSNLAGEQRAGIVHRLDKQTSGAIIIAKNNASHAILSSELKAKNIGRYYLALIDSPLKERVIIESKIARHPKNRLKMANIDSFHNAPQNLLQSARYAKSEFAPLLSNQANGITLIAAKLYTGRTHQIRTHLEKLNRHILYDTTYGFSLESMKKESRALLLEHSKTFAPRVFLHAYLLYMPANLINSSTTDSVDFANAKDLAHTQKYHAFCASVFDDMLQFCLKIFGKRQFDEAIKIPNILGLFDDEYTTTYHKSTT</sequence>
<dbReference type="Gene3D" id="3.10.290.10">
    <property type="entry name" value="RNA-binding S4 domain"/>
    <property type="match status" value="1"/>
</dbReference>
<feature type="domain" description="RNA-binding S4" evidence="8">
    <location>
        <begin position="36"/>
        <end position="96"/>
    </location>
</feature>
<dbReference type="EMBL" id="AZJI01000001">
    <property type="protein sequence ID" value="ETD25096.1"/>
    <property type="molecule type" value="Genomic_DNA"/>
</dbReference>
<reference evidence="9 10" key="1">
    <citation type="journal article" date="2014" name="Genome Announc.">
        <title>Draft genome sequences of six enterohepatic helicobacter species isolated from humans and one from rhesus macaques.</title>
        <authorList>
            <person name="Shen Z."/>
            <person name="Sheh A."/>
            <person name="Young S.K."/>
            <person name="Abouelliel A."/>
            <person name="Ward D.V."/>
            <person name="Earl A.M."/>
            <person name="Fox J.G."/>
        </authorList>
    </citation>
    <scope>NUCLEOTIDE SEQUENCE [LARGE SCALE GENOMIC DNA]</scope>
    <source>
        <strain evidence="9 10">MIT 99-5501</strain>
    </source>
</reference>
<feature type="region of interest" description="Disordered" evidence="7">
    <location>
        <begin position="112"/>
        <end position="135"/>
    </location>
</feature>
<evidence type="ECO:0000259" key="8">
    <source>
        <dbReference type="SMART" id="SM00363"/>
    </source>
</evidence>
<dbReference type="AlphaFoldDB" id="V8CEE1"/>
<gene>
    <name evidence="9" type="ORF">HMPREF2086_00431</name>
</gene>
<dbReference type="PROSITE" id="PS50889">
    <property type="entry name" value="S4"/>
    <property type="match status" value="1"/>
</dbReference>
<comment type="similarity">
    <text evidence="2">Belongs to the pseudouridine synthase RluA family.</text>
</comment>
<dbReference type="CDD" id="cd00165">
    <property type="entry name" value="S4"/>
    <property type="match status" value="1"/>
</dbReference>
<evidence type="ECO:0000256" key="3">
    <source>
        <dbReference type="ARBA" id="ARBA00023235"/>
    </source>
</evidence>
<dbReference type="PANTHER" id="PTHR21600:SF44">
    <property type="entry name" value="RIBOSOMAL LARGE SUBUNIT PSEUDOURIDINE SYNTHASE D"/>
    <property type="match status" value="1"/>
</dbReference>
<dbReference type="InterPro" id="IPR036986">
    <property type="entry name" value="S4_RNA-bd_sf"/>
</dbReference>
<keyword evidence="3" id="KW-0413">Isomerase</keyword>
<evidence type="ECO:0000256" key="4">
    <source>
        <dbReference type="ARBA" id="ARBA00031870"/>
    </source>
</evidence>
<dbReference type="PROSITE" id="PS01129">
    <property type="entry name" value="PSI_RLU"/>
    <property type="match status" value="1"/>
</dbReference>
<evidence type="ECO:0000256" key="7">
    <source>
        <dbReference type="SAM" id="MobiDB-lite"/>
    </source>
</evidence>
<dbReference type="GO" id="GO:0000455">
    <property type="term" value="P:enzyme-directed rRNA pseudouridine synthesis"/>
    <property type="evidence" value="ECO:0007669"/>
    <property type="project" value="UniProtKB-ARBA"/>
</dbReference>
<dbReference type="SUPFAM" id="SSF55120">
    <property type="entry name" value="Pseudouridine synthase"/>
    <property type="match status" value="1"/>
</dbReference>
<keyword evidence="6" id="KW-0694">RNA-binding</keyword>
<evidence type="ECO:0000256" key="6">
    <source>
        <dbReference type="PROSITE-ProRule" id="PRU00182"/>
    </source>
</evidence>
<protein>
    <recommendedName>
        <fullName evidence="4">RNA pseudouridylate synthase</fullName>
    </recommendedName>
    <alternativeName>
        <fullName evidence="5">RNA-uridine isomerase</fullName>
    </alternativeName>
</protein>
<evidence type="ECO:0000256" key="2">
    <source>
        <dbReference type="ARBA" id="ARBA00010876"/>
    </source>
</evidence>
<dbReference type="InterPro" id="IPR002942">
    <property type="entry name" value="S4_RNA-bd"/>
</dbReference>
<dbReference type="STRING" id="1357400.HMPREF2086_00431"/>
<comment type="catalytic activity">
    <reaction evidence="1">
        <text>a uridine in RNA = a pseudouridine in RNA</text>
        <dbReference type="Rhea" id="RHEA:48348"/>
        <dbReference type="Rhea" id="RHEA-COMP:12068"/>
        <dbReference type="Rhea" id="RHEA-COMP:12069"/>
        <dbReference type="ChEBI" id="CHEBI:65314"/>
        <dbReference type="ChEBI" id="CHEBI:65315"/>
    </reaction>
</comment>
<dbReference type="InterPro" id="IPR050188">
    <property type="entry name" value="RluA_PseudoU_synthase"/>
</dbReference>
<dbReference type="PANTHER" id="PTHR21600">
    <property type="entry name" value="MITOCHONDRIAL RNA PSEUDOURIDINE SYNTHASE"/>
    <property type="match status" value="1"/>
</dbReference>
<evidence type="ECO:0000256" key="1">
    <source>
        <dbReference type="ARBA" id="ARBA00000073"/>
    </source>
</evidence>
<dbReference type="Proteomes" id="UP000018731">
    <property type="component" value="Unassembled WGS sequence"/>
</dbReference>
<dbReference type="GO" id="GO:0003723">
    <property type="term" value="F:RNA binding"/>
    <property type="evidence" value="ECO:0007669"/>
    <property type="project" value="UniProtKB-KW"/>
</dbReference>
<dbReference type="RefSeq" id="WP_023927111.1">
    <property type="nucleotide sequence ID" value="NZ_KI669454.1"/>
</dbReference>
<organism evidence="9 10">
    <name type="scientific">Helicobacter macacae MIT 99-5501</name>
    <dbReference type="NCBI Taxonomy" id="1357400"/>
    <lineage>
        <taxon>Bacteria</taxon>
        <taxon>Pseudomonadati</taxon>
        <taxon>Campylobacterota</taxon>
        <taxon>Epsilonproteobacteria</taxon>
        <taxon>Campylobacterales</taxon>
        <taxon>Helicobacteraceae</taxon>
        <taxon>Helicobacter</taxon>
    </lineage>
</organism>
<name>V8CEE1_9HELI</name>
<dbReference type="GO" id="GO:0120159">
    <property type="term" value="F:rRNA pseudouridine synthase activity"/>
    <property type="evidence" value="ECO:0007669"/>
    <property type="project" value="UniProtKB-ARBA"/>
</dbReference>
<dbReference type="HOGENOM" id="CLU_016902_4_4_7"/>
<evidence type="ECO:0000313" key="9">
    <source>
        <dbReference type="EMBL" id="ETD25096.1"/>
    </source>
</evidence>
<dbReference type="CDD" id="cd02869">
    <property type="entry name" value="PseudoU_synth_RluA_like"/>
    <property type="match status" value="1"/>
</dbReference>
<dbReference type="InterPro" id="IPR006145">
    <property type="entry name" value="PsdUridine_synth_RsuA/RluA"/>
</dbReference>
<comment type="caution">
    <text evidence="9">The sequence shown here is derived from an EMBL/GenBank/DDBJ whole genome shotgun (WGS) entry which is preliminary data.</text>
</comment>
<dbReference type="PATRIC" id="fig|1357400.3.peg.583"/>
<dbReference type="Gene3D" id="3.30.2350.10">
    <property type="entry name" value="Pseudouridine synthase"/>
    <property type="match status" value="1"/>
</dbReference>
<dbReference type="SMART" id="SM00363">
    <property type="entry name" value="S4"/>
    <property type="match status" value="1"/>
</dbReference>
<evidence type="ECO:0000256" key="5">
    <source>
        <dbReference type="ARBA" id="ARBA00033164"/>
    </source>
</evidence>
<evidence type="ECO:0000313" key="10">
    <source>
        <dbReference type="Proteomes" id="UP000018731"/>
    </source>
</evidence>